<gene>
    <name evidence="6" type="ORF">CLV83_0352</name>
</gene>
<accession>A0A4R1GJT0</accession>
<dbReference type="PANTHER" id="PTHR30537:SF5">
    <property type="entry name" value="HTH-TYPE TRANSCRIPTIONAL ACTIVATOR TTDR-RELATED"/>
    <property type="match status" value="1"/>
</dbReference>
<evidence type="ECO:0000256" key="3">
    <source>
        <dbReference type="ARBA" id="ARBA00023125"/>
    </source>
</evidence>
<dbReference type="GO" id="GO:0043565">
    <property type="term" value="F:sequence-specific DNA binding"/>
    <property type="evidence" value="ECO:0007669"/>
    <property type="project" value="TreeGrafter"/>
</dbReference>
<keyword evidence="4" id="KW-0804">Transcription</keyword>
<keyword evidence="3" id="KW-0238">DNA-binding</keyword>
<dbReference type="FunFam" id="1.10.10.10:FF:000001">
    <property type="entry name" value="LysR family transcriptional regulator"/>
    <property type="match status" value="1"/>
</dbReference>
<dbReference type="AlphaFoldDB" id="A0A4R1GJT0"/>
<dbReference type="Pfam" id="PF03466">
    <property type="entry name" value="LysR_substrate"/>
    <property type="match status" value="1"/>
</dbReference>
<evidence type="ECO:0000256" key="2">
    <source>
        <dbReference type="ARBA" id="ARBA00023015"/>
    </source>
</evidence>
<dbReference type="InterPro" id="IPR058163">
    <property type="entry name" value="LysR-type_TF_proteobact-type"/>
</dbReference>
<evidence type="ECO:0000259" key="5">
    <source>
        <dbReference type="PROSITE" id="PS50931"/>
    </source>
</evidence>
<dbReference type="RefSeq" id="WP_132286629.1">
    <property type="nucleotide sequence ID" value="NZ_SMFU01000007.1"/>
</dbReference>
<dbReference type="Pfam" id="PF00126">
    <property type="entry name" value="HTH_1"/>
    <property type="match status" value="1"/>
</dbReference>
<reference evidence="6 7" key="1">
    <citation type="submission" date="2019-03" db="EMBL/GenBank/DDBJ databases">
        <title>Genomic Encyclopedia of Archaeal and Bacterial Type Strains, Phase II (KMG-II): from individual species to whole genera.</title>
        <authorList>
            <person name="Goeker M."/>
        </authorList>
    </citation>
    <scope>NUCLEOTIDE SEQUENCE [LARGE SCALE GENOMIC DNA]</scope>
    <source>
        <strain evidence="6 7">DSM 27697</strain>
    </source>
</reference>
<organism evidence="6 7">
    <name type="scientific">Marinobacterium mangrovicola</name>
    <dbReference type="NCBI Taxonomy" id="1476959"/>
    <lineage>
        <taxon>Bacteria</taxon>
        <taxon>Pseudomonadati</taxon>
        <taxon>Pseudomonadota</taxon>
        <taxon>Gammaproteobacteria</taxon>
        <taxon>Oceanospirillales</taxon>
        <taxon>Oceanospirillaceae</taxon>
        <taxon>Marinobacterium</taxon>
    </lineage>
</organism>
<dbReference type="GO" id="GO:0003700">
    <property type="term" value="F:DNA-binding transcription factor activity"/>
    <property type="evidence" value="ECO:0007669"/>
    <property type="project" value="InterPro"/>
</dbReference>
<keyword evidence="2" id="KW-0805">Transcription regulation</keyword>
<name>A0A4R1GJT0_9GAMM</name>
<dbReference type="InterPro" id="IPR036388">
    <property type="entry name" value="WH-like_DNA-bd_sf"/>
</dbReference>
<proteinExistence type="inferred from homology"/>
<comment type="similarity">
    <text evidence="1">Belongs to the LysR transcriptional regulatory family.</text>
</comment>
<dbReference type="PANTHER" id="PTHR30537">
    <property type="entry name" value="HTH-TYPE TRANSCRIPTIONAL REGULATOR"/>
    <property type="match status" value="1"/>
</dbReference>
<protein>
    <submittedName>
        <fullName evidence="6">LysR family transcriptional regulator AphB</fullName>
    </submittedName>
</protein>
<dbReference type="InterPro" id="IPR005119">
    <property type="entry name" value="LysR_subst-bd"/>
</dbReference>
<dbReference type="OrthoDB" id="8839911at2"/>
<sequence length="308" mass="34455">MLDDLSLFVRVVQEGSFLAAARAAELSTATLTRRIQNLETRFNCQLLNRSARGVSLTPIGQRLYESTVAQVESLQTEMGRLHTDTADHRGRIRLIAPINLTHHIVQPLLQTFLCENPGIQLSVLLSNDVENLAERQADLALRFGNQVDSGLRQKFVGEFPSVLVATPEVALALEGAADMQALLAYPCIASLEERYLVLQNTKTGARSNLAIEPHFHCNDLDVAIATLESNGGFMHCPYLLVREHLASGRLIRIMPEWEGENRRLYMVWNSRNLLMPRTQLLLNFLVEQVGAIGARLARELEHRADELT</sequence>
<dbReference type="InterPro" id="IPR036390">
    <property type="entry name" value="WH_DNA-bd_sf"/>
</dbReference>
<dbReference type="SUPFAM" id="SSF53850">
    <property type="entry name" value="Periplasmic binding protein-like II"/>
    <property type="match status" value="1"/>
</dbReference>
<dbReference type="CDD" id="cd08422">
    <property type="entry name" value="PBP2_CrgA_like"/>
    <property type="match status" value="1"/>
</dbReference>
<comment type="caution">
    <text evidence="6">The sequence shown here is derived from an EMBL/GenBank/DDBJ whole genome shotgun (WGS) entry which is preliminary data.</text>
</comment>
<feature type="domain" description="HTH lysR-type" evidence="5">
    <location>
        <begin position="1"/>
        <end position="57"/>
    </location>
</feature>
<dbReference type="PROSITE" id="PS50931">
    <property type="entry name" value="HTH_LYSR"/>
    <property type="match status" value="1"/>
</dbReference>
<dbReference type="InterPro" id="IPR000847">
    <property type="entry name" value="LysR_HTH_N"/>
</dbReference>
<dbReference type="GO" id="GO:0006351">
    <property type="term" value="P:DNA-templated transcription"/>
    <property type="evidence" value="ECO:0007669"/>
    <property type="project" value="TreeGrafter"/>
</dbReference>
<evidence type="ECO:0000313" key="6">
    <source>
        <dbReference type="EMBL" id="TCK08278.1"/>
    </source>
</evidence>
<dbReference type="SUPFAM" id="SSF46785">
    <property type="entry name" value="Winged helix' DNA-binding domain"/>
    <property type="match status" value="1"/>
</dbReference>
<keyword evidence="7" id="KW-1185">Reference proteome</keyword>
<evidence type="ECO:0000256" key="1">
    <source>
        <dbReference type="ARBA" id="ARBA00009437"/>
    </source>
</evidence>
<dbReference type="Proteomes" id="UP000294546">
    <property type="component" value="Unassembled WGS sequence"/>
</dbReference>
<evidence type="ECO:0000256" key="4">
    <source>
        <dbReference type="ARBA" id="ARBA00023163"/>
    </source>
</evidence>
<dbReference type="Gene3D" id="1.10.10.10">
    <property type="entry name" value="Winged helix-like DNA-binding domain superfamily/Winged helix DNA-binding domain"/>
    <property type="match status" value="1"/>
</dbReference>
<dbReference type="EMBL" id="SMFU01000007">
    <property type="protein sequence ID" value="TCK08278.1"/>
    <property type="molecule type" value="Genomic_DNA"/>
</dbReference>
<dbReference type="Gene3D" id="3.40.190.290">
    <property type="match status" value="1"/>
</dbReference>
<evidence type="ECO:0000313" key="7">
    <source>
        <dbReference type="Proteomes" id="UP000294546"/>
    </source>
</evidence>